<feature type="region of interest" description="Disordered" evidence="1">
    <location>
        <begin position="94"/>
        <end position="160"/>
    </location>
</feature>
<dbReference type="RefSeq" id="WP_406634634.1">
    <property type="nucleotide sequence ID" value="NZ_CP148033.1"/>
</dbReference>
<feature type="region of interest" description="Disordered" evidence="1">
    <location>
        <begin position="280"/>
        <end position="299"/>
    </location>
</feature>
<dbReference type="InterPro" id="IPR018764">
    <property type="entry name" value="RskA_C"/>
</dbReference>
<name>A0ABZ2R396_9MICC</name>
<feature type="domain" description="Anti-sigma K factor RskA C-terminal" evidence="2">
    <location>
        <begin position="168"/>
        <end position="286"/>
    </location>
</feature>
<feature type="compositionally biased region" description="Basic and acidic residues" evidence="1">
    <location>
        <begin position="122"/>
        <end position="139"/>
    </location>
</feature>
<evidence type="ECO:0000256" key="1">
    <source>
        <dbReference type="SAM" id="MobiDB-lite"/>
    </source>
</evidence>
<dbReference type="EMBL" id="CP148033">
    <property type="protein sequence ID" value="WXK92746.1"/>
    <property type="molecule type" value="Genomic_DNA"/>
</dbReference>
<sequence length="299" mass="31777">MPHPDPEELSLLALYDDWEDSNTRDHLRVCPGCAADFAALRRTVEAVKTQPETSRLEVPGPGVWAGIHQELGLSESVHDDPLAGIREHYGTVRPGWAPGEAAAGEAAGDARSGGQDAGQDVRQADEHRAEREVPEREVPAEPVSLQERAASRAASRRSPAWWQRPGPWMAAAAAAVLVTAGAVWSLNQAPRPLAEADLAPLPKYSAAGSARVVETADGSRALEVQLSKDEAQGYQEVWLIAPDLSRLVSLGVMNSDSGTFQLPAGLEISEYPIVDVSDEPVDGNPAHSSVSIARGTLAT</sequence>
<organism evidence="3 4">
    <name type="scientific">Pseudarthrobacter quantipunctorum</name>
    <dbReference type="NCBI Taxonomy" id="3128980"/>
    <lineage>
        <taxon>Bacteria</taxon>
        <taxon>Bacillati</taxon>
        <taxon>Actinomycetota</taxon>
        <taxon>Actinomycetes</taxon>
        <taxon>Micrococcales</taxon>
        <taxon>Micrococcaceae</taxon>
        <taxon>Pseudarthrobacter</taxon>
    </lineage>
</organism>
<evidence type="ECO:0000313" key="4">
    <source>
        <dbReference type="Proteomes" id="UP001623384"/>
    </source>
</evidence>
<feature type="compositionally biased region" description="Low complexity" evidence="1">
    <location>
        <begin position="94"/>
        <end position="114"/>
    </location>
</feature>
<accession>A0ABZ2R396</accession>
<protein>
    <submittedName>
        <fullName evidence="3">Anti-sigma factor</fullName>
    </submittedName>
</protein>
<dbReference type="Pfam" id="PF10099">
    <property type="entry name" value="RskA_C"/>
    <property type="match status" value="1"/>
</dbReference>
<proteinExistence type="predicted"/>
<evidence type="ECO:0000313" key="3">
    <source>
        <dbReference type="EMBL" id="WXK92746.1"/>
    </source>
</evidence>
<keyword evidence="4" id="KW-1185">Reference proteome</keyword>
<evidence type="ECO:0000259" key="2">
    <source>
        <dbReference type="Pfam" id="PF10099"/>
    </source>
</evidence>
<gene>
    <name evidence="3" type="ORF">WHH00_17020</name>
</gene>
<dbReference type="Proteomes" id="UP001623384">
    <property type="component" value="Chromosome"/>
</dbReference>
<reference evidence="3 4" key="1">
    <citation type="submission" date="2024-03" db="EMBL/GenBank/DDBJ databases">
        <title>Rhodococcus navarretei sp. nov. and Pseudarthrobacter quantumdoti sp. nov., two new species with the ability to biosynthesize Quantum Dots isolated from soil samples at Union Glacier, Antarctica.</title>
        <authorList>
            <person name="Vargas M."/>
        </authorList>
    </citation>
    <scope>NUCLEOTIDE SEQUENCE [LARGE SCALE GENOMIC DNA]</scope>
    <source>
        <strain evidence="3 4">RC-2-3</strain>
    </source>
</reference>